<dbReference type="Pfam" id="PF03447">
    <property type="entry name" value="NAD_binding_3"/>
    <property type="match status" value="1"/>
</dbReference>
<dbReference type="EMBL" id="JABANM010034788">
    <property type="protein sequence ID" value="KAF4699071.1"/>
    <property type="molecule type" value="Genomic_DNA"/>
</dbReference>
<evidence type="ECO:0000256" key="8">
    <source>
        <dbReference type="ARBA" id="ARBA00023002"/>
    </source>
</evidence>
<dbReference type="PANTHER" id="PTHR43331:SF1">
    <property type="entry name" value="HOMOSERINE DEHYDROGENASE"/>
    <property type="match status" value="1"/>
</dbReference>
<dbReference type="NCBIfam" id="NF004976">
    <property type="entry name" value="PRK06349.1"/>
    <property type="match status" value="1"/>
</dbReference>
<keyword evidence="10" id="KW-1133">Transmembrane helix</keyword>
<feature type="transmembrane region" description="Helical" evidence="10">
    <location>
        <begin position="475"/>
        <end position="498"/>
    </location>
</feature>
<evidence type="ECO:0000256" key="2">
    <source>
        <dbReference type="ARBA" id="ARBA00005062"/>
    </source>
</evidence>
<feature type="non-terminal residue" evidence="13">
    <location>
        <position position="1"/>
    </location>
</feature>
<evidence type="ECO:0000259" key="11">
    <source>
        <dbReference type="Pfam" id="PF00742"/>
    </source>
</evidence>
<keyword evidence="7" id="KW-0791">Threonine biosynthesis</keyword>
<feature type="non-terminal residue" evidence="13">
    <location>
        <position position="528"/>
    </location>
</feature>
<dbReference type="Proteomes" id="UP000553632">
    <property type="component" value="Unassembled WGS sequence"/>
</dbReference>
<feature type="transmembrane region" description="Helical" evidence="10">
    <location>
        <begin position="446"/>
        <end position="469"/>
    </location>
</feature>
<dbReference type="FunFam" id="3.30.360.10:FF:000005">
    <property type="entry name" value="Homoserine dehydrogenase"/>
    <property type="match status" value="1"/>
</dbReference>
<feature type="domain" description="Aspartate/homoserine dehydrogenase NAD-binding" evidence="12">
    <location>
        <begin position="2"/>
        <end position="89"/>
    </location>
</feature>
<accession>A0A7J6PU02</accession>
<dbReference type="GO" id="GO:0004412">
    <property type="term" value="F:homoserine dehydrogenase activity"/>
    <property type="evidence" value="ECO:0007669"/>
    <property type="project" value="UniProtKB-EC"/>
</dbReference>
<dbReference type="InterPro" id="IPR005106">
    <property type="entry name" value="Asp/hSer_DH_NAD-bd"/>
</dbReference>
<dbReference type="Proteomes" id="UP000574390">
    <property type="component" value="Unassembled WGS sequence"/>
</dbReference>
<dbReference type="UniPathway" id="UPA00051">
    <property type="reaction ID" value="UER00465"/>
</dbReference>
<evidence type="ECO:0000256" key="7">
    <source>
        <dbReference type="ARBA" id="ARBA00022697"/>
    </source>
</evidence>
<comment type="pathway">
    <text evidence="1">Amino-acid biosynthesis; L-threonine biosynthesis; L-threonine from L-aspartate: step 3/5.</text>
</comment>
<evidence type="ECO:0000256" key="1">
    <source>
        <dbReference type="ARBA" id="ARBA00005056"/>
    </source>
</evidence>
<evidence type="ECO:0000313" key="13">
    <source>
        <dbReference type="EMBL" id="KAF4699071.1"/>
    </source>
</evidence>
<organism evidence="13 16">
    <name type="scientific">Perkinsus olseni</name>
    <name type="common">Perkinsus atlanticus</name>
    <dbReference type="NCBI Taxonomy" id="32597"/>
    <lineage>
        <taxon>Eukaryota</taxon>
        <taxon>Sar</taxon>
        <taxon>Alveolata</taxon>
        <taxon>Perkinsozoa</taxon>
        <taxon>Perkinsea</taxon>
        <taxon>Perkinsida</taxon>
        <taxon>Perkinsidae</taxon>
        <taxon>Perkinsus</taxon>
    </lineage>
</organism>
<keyword evidence="9" id="KW-0486">Methionine biosynthesis</keyword>
<dbReference type="Gene3D" id="3.30.360.10">
    <property type="entry name" value="Dihydrodipicolinate Reductase, domain 2"/>
    <property type="match status" value="1"/>
</dbReference>
<dbReference type="SUPFAM" id="SSF55347">
    <property type="entry name" value="Glyceraldehyde-3-phosphate dehydrogenase-like, C-terminal domain"/>
    <property type="match status" value="1"/>
</dbReference>
<dbReference type="InterPro" id="IPR001342">
    <property type="entry name" value="HDH_cat"/>
</dbReference>
<feature type="transmembrane region" description="Helical" evidence="10">
    <location>
        <begin position="405"/>
        <end position="434"/>
    </location>
</feature>
<evidence type="ECO:0000313" key="14">
    <source>
        <dbReference type="EMBL" id="KAF4758912.1"/>
    </source>
</evidence>
<evidence type="ECO:0000256" key="9">
    <source>
        <dbReference type="ARBA" id="ARBA00023167"/>
    </source>
</evidence>
<proteinExistence type="inferred from homology"/>
<keyword evidence="15" id="KW-1185">Reference proteome</keyword>
<feature type="domain" description="Homoserine dehydrogenase catalytic" evidence="11">
    <location>
        <begin position="97"/>
        <end position="283"/>
    </location>
</feature>
<dbReference type="SUPFAM" id="SSF51735">
    <property type="entry name" value="NAD(P)-binding Rossmann-fold domains"/>
    <property type="match status" value="1"/>
</dbReference>
<reference evidence="15 16" key="1">
    <citation type="submission" date="2020-04" db="EMBL/GenBank/DDBJ databases">
        <title>Perkinsus olseni comparative genomics.</title>
        <authorList>
            <person name="Bogema D.R."/>
        </authorList>
    </citation>
    <scope>NUCLEOTIDE SEQUENCE [LARGE SCALE GENOMIC DNA]</scope>
    <source>
        <strain evidence="13">ATCC PRA-205</strain>
        <strain evidence="14 15">ATCC PRA-207</strain>
    </source>
</reference>
<dbReference type="EC" id="1.1.1.3" evidence="4"/>
<comment type="similarity">
    <text evidence="3">Belongs to the homoserine dehydrogenase family.</text>
</comment>
<protein>
    <recommendedName>
        <fullName evidence="5">Homoserine dehydrogenase</fullName>
        <ecNumber evidence="4">1.1.1.3</ecNumber>
    </recommendedName>
</protein>
<evidence type="ECO:0000256" key="6">
    <source>
        <dbReference type="ARBA" id="ARBA00022605"/>
    </source>
</evidence>
<dbReference type="GO" id="GO:0009088">
    <property type="term" value="P:threonine biosynthetic process"/>
    <property type="evidence" value="ECO:0007669"/>
    <property type="project" value="UniProtKB-UniPathway"/>
</dbReference>
<evidence type="ECO:0000313" key="15">
    <source>
        <dbReference type="Proteomes" id="UP000553632"/>
    </source>
</evidence>
<gene>
    <name evidence="13" type="ORF">FOZ62_028197</name>
    <name evidence="14" type="ORF">FOZ63_030904</name>
</gene>
<dbReference type="Gene3D" id="3.30.70.260">
    <property type="match status" value="1"/>
</dbReference>
<dbReference type="GO" id="GO:0050661">
    <property type="term" value="F:NADP binding"/>
    <property type="evidence" value="ECO:0007669"/>
    <property type="project" value="InterPro"/>
</dbReference>
<dbReference type="OMA" id="ICILARI"/>
<evidence type="ECO:0000256" key="10">
    <source>
        <dbReference type="SAM" id="Phobius"/>
    </source>
</evidence>
<evidence type="ECO:0000256" key="4">
    <source>
        <dbReference type="ARBA" id="ARBA00013213"/>
    </source>
</evidence>
<comment type="pathway">
    <text evidence="2">Amino-acid biosynthesis; L-methionine biosynthesis via de novo pathway; L-homoserine from L-aspartate: step 3/3.</text>
</comment>
<dbReference type="PANTHER" id="PTHR43331">
    <property type="entry name" value="HOMOSERINE DEHYDROGENASE"/>
    <property type="match status" value="1"/>
</dbReference>
<name>A0A7J6PU02_PEROL</name>
<dbReference type="UniPathway" id="UPA00050">
    <property type="reaction ID" value="UER00063"/>
</dbReference>
<comment type="caution">
    <text evidence="13">The sequence shown here is derived from an EMBL/GenBank/DDBJ whole genome shotgun (WGS) entry which is preliminary data.</text>
</comment>
<evidence type="ECO:0000256" key="3">
    <source>
        <dbReference type="ARBA" id="ARBA00006753"/>
    </source>
</evidence>
<keyword evidence="6" id="KW-0028">Amino-acid biosynthesis</keyword>
<sequence>ICVRDPSKSRDVELPQTCEIVTDPHAILNDASIDIVIEVMGGTDSAWTYTEKALKSGKHIVTANKALISKYMDSIEQLALDQNVQFLYEAAVCGGIPIVNTVLRGLRADTFNHISGIMNGSTNYILSRMEHEGVSYDEVINDARRLGYLEADPSADLEGYDARSKICILARIAFGVTVSDESLLYTVGITHVSSRDFQYAKGCGYTIKLIAKAQLLPGDGDDDCRRLECWVSPALVPLTNTMATVSGPTNCVEVSTARVGPQWYIGAGAGRYPTANSVVSDVLEAVDNCNTGIGFPSPYGHRQLDCKVDEDVRAVAYARVDDKETVSKALKDKGIEIDEDTPEDVIMTRGPVSLSQLRQSSPVIVMPEHSGLQAYLVRVYYSDVKLLDACLRHNGLENIIEVGHLVVVLVDVLVFIVVVVLDVVVLFVVLAIVVRRADVVVVVQGAPVVLVVVVQGAPVVLGSAVVVVVQGSAVVVVVQGSAVVVVTGDPVVLGIWVVEHGVGGLSVVERTIGQATGSPEQLTSSGPP</sequence>
<dbReference type="EMBL" id="JABANO010000839">
    <property type="protein sequence ID" value="KAF4758912.1"/>
    <property type="molecule type" value="Genomic_DNA"/>
</dbReference>
<evidence type="ECO:0000256" key="5">
    <source>
        <dbReference type="ARBA" id="ARBA00013376"/>
    </source>
</evidence>
<keyword evidence="10" id="KW-0472">Membrane</keyword>
<dbReference type="Pfam" id="PF00742">
    <property type="entry name" value="Homoserine_dh"/>
    <property type="match status" value="1"/>
</dbReference>
<keyword evidence="10" id="KW-0812">Transmembrane</keyword>
<evidence type="ECO:0000313" key="16">
    <source>
        <dbReference type="Proteomes" id="UP000574390"/>
    </source>
</evidence>
<dbReference type="GO" id="GO:0009086">
    <property type="term" value="P:methionine biosynthetic process"/>
    <property type="evidence" value="ECO:0007669"/>
    <property type="project" value="UniProtKB-KW"/>
</dbReference>
<keyword evidence="8" id="KW-0560">Oxidoreductase</keyword>
<dbReference type="AlphaFoldDB" id="A0A7J6PU02"/>
<dbReference type="Gene3D" id="3.40.50.720">
    <property type="entry name" value="NAD(P)-binding Rossmann-like Domain"/>
    <property type="match status" value="1"/>
</dbReference>
<evidence type="ECO:0000259" key="12">
    <source>
        <dbReference type="Pfam" id="PF03447"/>
    </source>
</evidence>
<dbReference type="InterPro" id="IPR036291">
    <property type="entry name" value="NAD(P)-bd_dom_sf"/>
</dbReference>